<dbReference type="AlphaFoldDB" id="A0A9P7GL49"/>
<dbReference type="Gene3D" id="3.20.20.100">
    <property type="entry name" value="NADP-dependent oxidoreductase domain"/>
    <property type="match status" value="1"/>
</dbReference>
<accession>A0A9P7GL49</accession>
<evidence type="ECO:0000313" key="2">
    <source>
        <dbReference type="EMBL" id="KAG5651799.1"/>
    </source>
</evidence>
<dbReference type="EMBL" id="JABCKI010000196">
    <property type="protein sequence ID" value="KAG5651799.1"/>
    <property type="molecule type" value="Genomic_DNA"/>
</dbReference>
<dbReference type="Proteomes" id="UP000717328">
    <property type="component" value="Unassembled WGS sequence"/>
</dbReference>
<organism evidence="2 3">
    <name type="scientific">Sphagnurus paluster</name>
    <dbReference type="NCBI Taxonomy" id="117069"/>
    <lineage>
        <taxon>Eukaryota</taxon>
        <taxon>Fungi</taxon>
        <taxon>Dikarya</taxon>
        <taxon>Basidiomycota</taxon>
        <taxon>Agaricomycotina</taxon>
        <taxon>Agaricomycetes</taxon>
        <taxon>Agaricomycetidae</taxon>
        <taxon>Agaricales</taxon>
        <taxon>Tricholomatineae</taxon>
        <taxon>Lyophyllaceae</taxon>
        <taxon>Sphagnurus</taxon>
    </lineage>
</organism>
<evidence type="ECO:0000313" key="3">
    <source>
        <dbReference type="Proteomes" id="UP000717328"/>
    </source>
</evidence>
<dbReference type="PANTHER" id="PTHR43147">
    <property type="entry name" value="PROTEIN TAS"/>
    <property type="match status" value="1"/>
</dbReference>
<evidence type="ECO:0000259" key="1">
    <source>
        <dbReference type="Pfam" id="PF00248"/>
    </source>
</evidence>
<dbReference type="OrthoDB" id="686384at2759"/>
<reference evidence="2" key="2">
    <citation type="submission" date="2021-10" db="EMBL/GenBank/DDBJ databases">
        <title>Phylogenomics reveals ancestral predisposition of the termite-cultivated fungus Termitomyces towards a domesticated lifestyle.</title>
        <authorList>
            <person name="Auxier B."/>
            <person name="Grum-Grzhimaylo A."/>
            <person name="Cardenas M.E."/>
            <person name="Lodge J.D."/>
            <person name="Laessoe T."/>
            <person name="Pedersen O."/>
            <person name="Smith M.E."/>
            <person name="Kuyper T.W."/>
            <person name="Franco-Molano E.A."/>
            <person name="Baroni T.J."/>
            <person name="Aanen D.K."/>
        </authorList>
    </citation>
    <scope>NUCLEOTIDE SEQUENCE</scope>
    <source>
        <strain evidence="2">D49</strain>
    </source>
</reference>
<dbReference type="InterPro" id="IPR023210">
    <property type="entry name" value="NADP_OxRdtase_dom"/>
</dbReference>
<sequence length="120" mass="13178">MVSPLSLTSRVRVQYLDMIVKAWGTWSLFQALLRTLRVIADRHGGLSVANIATRWVLDHAFAGAVIVGARLGISEHADDNQKAFGFTLTSRDNDEIEAVLSRSNGRTMITSIGDCGAEYR</sequence>
<gene>
    <name evidence="2" type="ORF">H0H81_007358</name>
</gene>
<proteinExistence type="predicted"/>
<keyword evidence="3" id="KW-1185">Reference proteome</keyword>
<name>A0A9P7GL49_9AGAR</name>
<reference evidence="2" key="1">
    <citation type="submission" date="2021-02" db="EMBL/GenBank/DDBJ databases">
        <authorList>
            <person name="Nieuwenhuis M."/>
            <person name="Van De Peppel L.J.J."/>
        </authorList>
    </citation>
    <scope>NUCLEOTIDE SEQUENCE</scope>
    <source>
        <strain evidence="2">D49</strain>
    </source>
</reference>
<comment type="caution">
    <text evidence="2">The sequence shown here is derived from an EMBL/GenBank/DDBJ whole genome shotgun (WGS) entry which is preliminary data.</text>
</comment>
<dbReference type="InterPro" id="IPR036812">
    <property type="entry name" value="NAD(P)_OxRdtase_dom_sf"/>
</dbReference>
<protein>
    <recommendedName>
        <fullName evidence="1">NADP-dependent oxidoreductase domain-containing protein</fullName>
    </recommendedName>
</protein>
<dbReference type="SUPFAM" id="SSF51430">
    <property type="entry name" value="NAD(P)-linked oxidoreductase"/>
    <property type="match status" value="1"/>
</dbReference>
<feature type="domain" description="NADP-dependent oxidoreductase" evidence="1">
    <location>
        <begin position="21"/>
        <end position="99"/>
    </location>
</feature>
<dbReference type="Pfam" id="PF00248">
    <property type="entry name" value="Aldo_ket_red"/>
    <property type="match status" value="1"/>
</dbReference>
<dbReference type="PANTHER" id="PTHR43147:SF2">
    <property type="entry name" value="NADP-DEPENDENT OXIDOREDUCTASE DOMAIN-CONTAINING PROTEIN"/>
    <property type="match status" value="1"/>
</dbReference>